<keyword evidence="4 9" id="KW-0812">Transmembrane</keyword>
<evidence type="ECO:0000256" key="6">
    <source>
        <dbReference type="ARBA" id="ARBA00022840"/>
    </source>
</evidence>
<keyword evidence="6" id="KW-0067">ATP-binding</keyword>
<evidence type="ECO:0000256" key="8">
    <source>
        <dbReference type="ARBA" id="ARBA00023136"/>
    </source>
</evidence>
<feature type="transmembrane region" description="Helical" evidence="9">
    <location>
        <begin position="73"/>
        <end position="92"/>
    </location>
</feature>
<dbReference type="SUPFAM" id="SSF52540">
    <property type="entry name" value="P-loop containing nucleoside triphosphate hydrolases"/>
    <property type="match status" value="1"/>
</dbReference>
<dbReference type="EMBL" id="UOEF01000294">
    <property type="protein sequence ID" value="VAW00019.1"/>
    <property type="molecule type" value="Genomic_DNA"/>
</dbReference>
<dbReference type="GO" id="GO:0005524">
    <property type="term" value="F:ATP binding"/>
    <property type="evidence" value="ECO:0007669"/>
    <property type="project" value="UniProtKB-KW"/>
</dbReference>
<evidence type="ECO:0000256" key="7">
    <source>
        <dbReference type="ARBA" id="ARBA00022989"/>
    </source>
</evidence>
<dbReference type="InterPro" id="IPR001851">
    <property type="entry name" value="ABC_transp_permease"/>
</dbReference>
<comment type="subcellular location">
    <subcellularLocation>
        <location evidence="1">Cell membrane</location>
        <topology evidence="1">Multi-pass membrane protein</topology>
    </subcellularLocation>
</comment>
<feature type="transmembrane region" description="Helical" evidence="9">
    <location>
        <begin position="236"/>
        <end position="259"/>
    </location>
</feature>
<feature type="domain" description="ABC transporter" evidence="10">
    <location>
        <begin position="386"/>
        <end position="615"/>
    </location>
</feature>
<dbReference type="Pfam" id="PF02653">
    <property type="entry name" value="BPD_transp_2"/>
    <property type="match status" value="1"/>
</dbReference>
<evidence type="ECO:0000256" key="2">
    <source>
        <dbReference type="ARBA" id="ARBA00022448"/>
    </source>
</evidence>
<feature type="transmembrane region" description="Helical" evidence="9">
    <location>
        <begin position="311"/>
        <end position="333"/>
    </location>
</feature>
<dbReference type="PANTHER" id="PTHR45772:SF8">
    <property type="entry name" value="HIGH-AFFINITY BRANCHED-CHAIN AMINO ACID TRANSPORT ATP-BINDING PROTEIN"/>
    <property type="match status" value="1"/>
</dbReference>
<dbReference type="GO" id="GO:0015658">
    <property type="term" value="F:branched-chain amino acid transmembrane transporter activity"/>
    <property type="evidence" value="ECO:0007669"/>
    <property type="project" value="InterPro"/>
</dbReference>
<dbReference type="PROSITE" id="PS50893">
    <property type="entry name" value="ABC_TRANSPORTER_2"/>
    <property type="match status" value="1"/>
</dbReference>
<keyword evidence="8 9" id="KW-0472">Membrane</keyword>
<evidence type="ECO:0000256" key="9">
    <source>
        <dbReference type="SAM" id="Phobius"/>
    </source>
</evidence>
<evidence type="ECO:0000259" key="10">
    <source>
        <dbReference type="PROSITE" id="PS50893"/>
    </source>
</evidence>
<dbReference type="CDD" id="cd06581">
    <property type="entry name" value="TM_PBP1_LivM_like"/>
    <property type="match status" value="1"/>
</dbReference>
<evidence type="ECO:0000256" key="1">
    <source>
        <dbReference type="ARBA" id="ARBA00004651"/>
    </source>
</evidence>
<sequence>MFKMQSILSKLRTGLGMRSSAAVSIAIVAIIAAPYLSTSDQLKWTLWLSFGVAALSLSFIWGKVGIFSFGQNAIFGLGAYGYAIFSLNLFPITGETGSALLIAGVVGAAFAALLGYVMFYGRVGDVYLSVLTLAVTLILYTVMSSTAGPEYRIGKALLGGFNGMPGLPPLVLWLPGFGSTELDFASLLQFAIGLAAVIYIVIAAISDSWIGKILDAIRENDTRMELLGYDIRYWKWFAFVVSGFVAGIGGGLFAAWGTFTNPSLFSLSQAAMVIIWVMVGGRGSLAGAFVGVAVVQWVTDSADKIVSQQTPLILGITLIVTILVFPSGLVPSISRLLFRLKREPKGGPEHGVVAGAEEEKAAAAQAITDRENSLGQEEMRRGAGTLVTRSVSRSFGGLKVLQSINLEFGESPVHAIIGPNGAGKSTFFNVLTGRIPAEHGKIVLNRIDVTHLQSFQRARKGLGIKMQIPSIFQDISVGDSIALALRTLPKNERADRIDEVLRITGLTSKKDAPSSAISHGEQQWLEIAMVIAQNPSVILLDEPVAGMSQEEKRKTLKLIRTLARNHTIIVIEHDMAFVRALKAPVAMLHQGVVFRAGSFKEVCDDPEVIDVYLGRRSHAED</sequence>
<dbReference type="Pfam" id="PF00005">
    <property type="entry name" value="ABC_tran"/>
    <property type="match status" value="1"/>
</dbReference>
<feature type="transmembrane region" description="Helical" evidence="9">
    <location>
        <begin position="271"/>
        <end position="299"/>
    </location>
</feature>
<dbReference type="PANTHER" id="PTHR45772">
    <property type="entry name" value="CONSERVED COMPONENT OF ABC TRANSPORTER FOR NATURAL AMINO ACIDS-RELATED"/>
    <property type="match status" value="1"/>
</dbReference>
<reference evidence="11" key="1">
    <citation type="submission" date="2018-06" db="EMBL/GenBank/DDBJ databases">
        <authorList>
            <person name="Zhirakovskaya E."/>
        </authorList>
    </citation>
    <scope>NUCLEOTIDE SEQUENCE</scope>
</reference>
<keyword evidence="3" id="KW-1003">Cell membrane</keyword>
<dbReference type="InterPro" id="IPR027417">
    <property type="entry name" value="P-loop_NTPase"/>
</dbReference>
<name>A0A3B0SGV6_9ZZZZ</name>
<keyword evidence="2" id="KW-0813">Transport</keyword>
<evidence type="ECO:0000256" key="4">
    <source>
        <dbReference type="ARBA" id="ARBA00022692"/>
    </source>
</evidence>
<dbReference type="AlphaFoldDB" id="A0A3B0SGV6"/>
<feature type="transmembrane region" description="Helical" evidence="9">
    <location>
        <begin position="126"/>
        <end position="147"/>
    </location>
</feature>
<dbReference type="GO" id="GO:0005886">
    <property type="term" value="C:plasma membrane"/>
    <property type="evidence" value="ECO:0007669"/>
    <property type="project" value="UniProtKB-SubCell"/>
</dbReference>
<dbReference type="InterPro" id="IPR043428">
    <property type="entry name" value="LivM-like"/>
</dbReference>
<dbReference type="Gene3D" id="3.40.50.300">
    <property type="entry name" value="P-loop containing nucleotide triphosphate hydrolases"/>
    <property type="match status" value="1"/>
</dbReference>
<evidence type="ECO:0000256" key="5">
    <source>
        <dbReference type="ARBA" id="ARBA00022741"/>
    </source>
</evidence>
<proteinExistence type="predicted"/>
<evidence type="ECO:0000256" key="3">
    <source>
        <dbReference type="ARBA" id="ARBA00022475"/>
    </source>
</evidence>
<feature type="transmembrane region" description="Helical" evidence="9">
    <location>
        <begin position="21"/>
        <end position="38"/>
    </location>
</feature>
<feature type="transmembrane region" description="Helical" evidence="9">
    <location>
        <begin position="44"/>
        <end position="61"/>
    </location>
</feature>
<organism evidence="11">
    <name type="scientific">hydrothermal vent metagenome</name>
    <dbReference type="NCBI Taxonomy" id="652676"/>
    <lineage>
        <taxon>unclassified sequences</taxon>
        <taxon>metagenomes</taxon>
        <taxon>ecological metagenomes</taxon>
    </lineage>
</organism>
<keyword evidence="7 9" id="KW-1133">Transmembrane helix</keyword>
<gene>
    <name evidence="11" type="ORF">MNBD_ALPHA04-607</name>
</gene>
<feature type="transmembrane region" description="Helical" evidence="9">
    <location>
        <begin position="98"/>
        <end position="119"/>
    </location>
</feature>
<feature type="transmembrane region" description="Helical" evidence="9">
    <location>
        <begin position="186"/>
        <end position="205"/>
    </location>
</feature>
<dbReference type="GO" id="GO:0016887">
    <property type="term" value="F:ATP hydrolysis activity"/>
    <property type="evidence" value="ECO:0007669"/>
    <property type="project" value="InterPro"/>
</dbReference>
<evidence type="ECO:0000313" key="11">
    <source>
        <dbReference type="EMBL" id="VAW00019.1"/>
    </source>
</evidence>
<keyword evidence="5" id="KW-0547">Nucleotide-binding</keyword>
<dbReference type="InterPro" id="IPR003439">
    <property type="entry name" value="ABC_transporter-like_ATP-bd"/>
</dbReference>
<accession>A0A3B0SGV6</accession>
<protein>
    <submittedName>
        <fullName evidence="11">Urea ABC transporter, ATPase protein UrtD</fullName>
    </submittedName>
</protein>
<dbReference type="InterPro" id="IPR051120">
    <property type="entry name" value="ABC_AA/LPS_Transport"/>
</dbReference>